<evidence type="ECO:0008006" key="4">
    <source>
        <dbReference type="Google" id="ProtNLM"/>
    </source>
</evidence>
<feature type="region of interest" description="Disordered" evidence="1">
    <location>
        <begin position="1"/>
        <end position="87"/>
    </location>
</feature>
<sequence length="199" mass="22479">MSRHHRSHSRRQRSNIKDINDESYYIDDERSIKNYDPTDIDENQEESNTTNSNDENTLNNLSENTSIVGVNNSSYSNHEKHHSNSRTSIRSISFIDNLKKYIGKTVTVYTTGGDSCRYNFTGTLLGVNNYFIRLAIKSCPSPVYQTRTNFNDNLDISSDPYSSADNCNSESNPCPEDTNSGTIADIPIDKIAALLRSNF</sequence>
<reference evidence="2" key="1">
    <citation type="submission" date="2021-11" db="EMBL/GenBank/DDBJ databases">
        <authorList>
            <person name="Qingchun L."/>
            <person name="Dong Z."/>
            <person name="Zongwei Q."/>
            <person name="Jia Z."/>
            <person name="Duotao L."/>
        </authorList>
    </citation>
    <scope>NUCLEOTIDE SEQUENCE</scope>
    <source>
        <strain evidence="2">WLY-B-L2</strain>
    </source>
</reference>
<feature type="compositionally biased region" description="Low complexity" evidence="1">
    <location>
        <begin position="46"/>
        <end position="66"/>
    </location>
</feature>
<evidence type="ECO:0000256" key="1">
    <source>
        <dbReference type="SAM" id="MobiDB-lite"/>
    </source>
</evidence>
<feature type="region of interest" description="Disordered" evidence="1">
    <location>
        <begin position="161"/>
        <end position="181"/>
    </location>
</feature>
<proteinExistence type="predicted"/>
<protein>
    <recommendedName>
        <fullName evidence="4">Spore coat protein</fullName>
    </recommendedName>
</protein>
<evidence type="ECO:0000313" key="2">
    <source>
        <dbReference type="EMBL" id="MCC9295423.1"/>
    </source>
</evidence>
<dbReference type="Proteomes" id="UP001165422">
    <property type="component" value="Unassembled WGS sequence"/>
</dbReference>
<dbReference type="EMBL" id="JAJJPB010000013">
    <property type="protein sequence ID" value="MCC9295423.1"/>
    <property type="molecule type" value="Genomic_DNA"/>
</dbReference>
<accession>A0ABS8N6K4</accession>
<feature type="compositionally biased region" description="Polar residues" evidence="1">
    <location>
        <begin position="67"/>
        <end position="76"/>
    </location>
</feature>
<name>A0ABS8N6K4_9CLOT</name>
<dbReference type="RefSeq" id="WP_150356103.1">
    <property type="nucleotide sequence ID" value="NZ_JAJJPB010000013.1"/>
</dbReference>
<evidence type="ECO:0000313" key="3">
    <source>
        <dbReference type="Proteomes" id="UP001165422"/>
    </source>
</evidence>
<keyword evidence="3" id="KW-1185">Reference proteome</keyword>
<organism evidence="2 3">
    <name type="scientific">Clostridium aromativorans</name>
    <dbReference type="NCBI Taxonomy" id="2836848"/>
    <lineage>
        <taxon>Bacteria</taxon>
        <taxon>Bacillati</taxon>
        <taxon>Bacillota</taxon>
        <taxon>Clostridia</taxon>
        <taxon>Eubacteriales</taxon>
        <taxon>Clostridiaceae</taxon>
        <taxon>Clostridium</taxon>
    </lineage>
</organism>
<gene>
    <name evidence="2" type="ORF">LN736_11200</name>
</gene>
<feature type="compositionally biased region" description="Basic residues" evidence="1">
    <location>
        <begin position="1"/>
        <end position="14"/>
    </location>
</feature>
<comment type="caution">
    <text evidence="2">The sequence shown here is derived from an EMBL/GenBank/DDBJ whole genome shotgun (WGS) entry which is preliminary data.</text>
</comment>